<protein>
    <submittedName>
        <fullName evidence="7">3-hydroxyacyl-CoA dehydrogenase</fullName>
    </submittedName>
</protein>
<organism evidence="7 8">
    <name type="scientific">Desulfosarcina ovata subsp. sediminis</name>
    <dbReference type="NCBI Taxonomy" id="885957"/>
    <lineage>
        <taxon>Bacteria</taxon>
        <taxon>Pseudomonadati</taxon>
        <taxon>Thermodesulfobacteriota</taxon>
        <taxon>Desulfobacteria</taxon>
        <taxon>Desulfobacterales</taxon>
        <taxon>Desulfosarcinaceae</taxon>
        <taxon>Desulfosarcina</taxon>
    </lineage>
</organism>
<dbReference type="Gene3D" id="3.90.226.10">
    <property type="entry name" value="2-enoyl-CoA Hydratase, Chain A, domain 1"/>
    <property type="match status" value="1"/>
</dbReference>
<name>A0A5K7ZYE5_9BACT</name>
<evidence type="ECO:0000313" key="8">
    <source>
        <dbReference type="Proteomes" id="UP000425960"/>
    </source>
</evidence>
<dbReference type="GO" id="GO:0016829">
    <property type="term" value="F:lyase activity"/>
    <property type="evidence" value="ECO:0007669"/>
    <property type="project" value="UniProtKB-KW"/>
</dbReference>
<dbReference type="PANTHER" id="PTHR23309:SF49">
    <property type="entry name" value="PEROXISOMAL BIFUNCTIONAL ENZYME"/>
    <property type="match status" value="1"/>
</dbReference>
<dbReference type="GO" id="GO:0070403">
    <property type="term" value="F:NAD+ binding"/>
    <property type="evidence" value="ECO:0007669"/>
    <property type="project" value="InterPro"/>
</dbReference>
<dbReference type="SUPFAM" id="SSF51735">
    <property type="entry name" value="NAD(P)-binding Rossmann-fold domains"/>
    <property type="match status" value="1"/>
</dbReference>
<dbReference type="InterPro" id="IPR036291">
    <property type="entry name" value="NAD(P)-bd_dom_sf"/>
</dbReference>
<dbReference type="SUPFAM" id="SSF52096">
    <property type="entry name" value="ClpP/crotonase"/>
    <property type="match status" value="1"/>
</dbReference>
<proteinExistence type="inferred from homology"/>
<keyword evidence="2" id="KW-0413">Isomerase</keyword>
<feature type="domain" description="3-hydroxyacyl-CoA dehydrogenase NAD binding" evidence="6">
    <location>
        <begin position="27"/>
        <end position="205"/>
    </location>
</feature>
<dbReference type="AlphaFoldDB" id="A0A5K7ZYE5"/>
<keyword evidence="3" id="KW-0456">Lyase</keyword>
<dbReference type="Proteomes" id="UP000425960">
    <property type="component" value="Chromosome"/>
</dbReference>
<dbReference type="GO" id="GO:0003857">
    <property type="term" value="F:(3S)-3-hydroxyacyl-CoA dehydrogenase (NAD+) activity"/>
    <property type="evidence" value="ECO:0007669"/>
    <property type="project" value="UniProtKB-EC"/>
</dbReference>
<gene>
    <name evidence="7" type="ORF">DSCO28_57300</name>
</gene>
<evidence type="ECO:0000256" key="5">
    <source>
        <dbReference type="ARBA" id="ARBA00049556"/>
    </source>
</evidence>
<dbReference type="Pfam" id="PF00378">
    <property type="entry name" value="ECH_1"/>
    <property type="match status" value="1"/>
</dbReference>
<dbReference type="EMBL" id="AP021876">
    <property type="protein sequence ID" value="BBO85164.1"/>
    <property type="molecule type" value="Genomic_DNA"/>
</dbReference>
<dbReference type="InterPro" id="IPR006176">
    <property type="entry name" value="3-OHacyl-CoA_DH_NAD-bd"/>
</dbReference>
<reference evidence="7 8" key="1">
    <citation type="submission" date="2019-11" db="EMBL/GenBank/DDBJ databases">
        <title>Comparative genomics of hydrocarbon-degrading Desulfosarcina strains.</title>
        <authorList>
            <person name="Watanabe M."/>
            <person name="Kojima H."/>
            <person name="Fukui M."/>
        </authorList>
    </citation>
    <scope>NUCLEOTIDE SEQUENCE [LARGE SCALE GENOMIC DNA]</scope>
    <source>
        <strain evidence="7 8">28bB2T</strain>
    </source>
</reference>
<sequence>MANEKKLYPSFQNPYLIEPTISLPDEMAVVGAGHIGPDIAYYLRTGMPDKKLYLVDVVEEPLKKAEARFKGYADKAVQKKKMKPEQAEKVLGNIVYTTDYAQLKNCGLVIEAATENLALKKKIFANLEAATSKEALLTSNTSGIPANEIFADMQYPGRSTITHFFAPAWRSLPVEVINWEGASDELINNLLWFFASTGKAPLVTDNVYSFLLNRIFESYTSEAAFLVDRATAKQVDHVAEAIVAAGPFFVLNLTGGNPLIYESQTRRMGENACYQPSHLLHSVAQWTVNRPGTKVDVPDDLAGWIKDRLLGLIFSQCFDIADRHVGTRADLNFGSIIGLGFKKGVFELMADLGDAEVQRIADAFVKERPGFPAPTRPIAEYTDFPRDILVDDKDGVRIITMRRPQAANALSAYTCDEILAELKKGEQDPAVKGFVITGYGTKAFCAGADIGGFIATLGNHAAGAEHSRSNSKVIEYIDTMDKPVVAAVNGLAMGGGVEVAMACHSRVADKKAFFQLPEITLGILPGMGGAVIPYRKWPQAAETFHGMVAEAKRLTCQDAEAIGMVQTVTSSYPEMIQAALAEVDRLSGQVPRAATGPVSIPEFTVPEAPNAGGLPLSREALSIVAQLVNEGAAADSLKAAMAITYERCGDIVCTDAPREGVFAFMEKRKPNFTK</sequence>
<dbReference type="Pfam" id="PF02737">
    <property type="entry name" value="3HCDH_N"/>
    <property type="match status" value="1"/>
</dbReference>
<evidence type="ECO:0000313" key="7">
    <source>
        <dbReference type="EMBL" id="BBO85164.1"/>
    </source>
</evidence>
<dbReference type="PANTHER" id="PTHR23309">
    <property type="entry name" value="3-HYDROXYACYL-COA DEHYROGENASE"/>
    <property type="match status" value="1"/>
</dbReference>
<comment type="catalytic activity">
    <reaction evidence="5">
        <text>a (3S)-3-hydroxyacyl-CoA + NAD(+) = a 3-oxoacyl-CoA + NADH + H(+)</text>
        <dbReference type="Rhea" id="RHEA:22432"/>
        <dbReference type="ChEBI" id="CHEBI:15378"/>
        <dbReference type="ChEBI" id="CHEBI:57318"/>
        <dbReference type="ChEBI" id="CHEBI:57540"/>
        <dbReference type="ChEBI" id="CHEBI:57945"/>
        <dbReference type="ChEBI" id="CHEBI:90726"/>
        <dbReference type="EC" id="1.1.1.35"/>
    </reaction>
</comment>
<evidence type="ECO:0000256" key="2">
    <source>
        <dbReference type="ARBA" id="ARBA00023235"/>
    </source>
</evidence>
<evidence type="ECO:0000256" key="1">
    <source>
        <dbReference type="ARBA" id="ARBA00005254"/>
    </source>
</evidence>
<dbReference type="Gene3D" id="1.10.12.10">
    <property type="entry name" value="Lyase 2-enoyl-coa Hydratase, Chain A, domain 2"/>
    <property type="match status" value="1"/>
</dbReference>
<comment type="similarity">
    <text evidence="1">Belongs to the enoyl-CoA hydratase/isomerase family.</text>
</comment>
<dbReference type="GO" id="GO:0016853">
    <property type="term" value="F:isomerase activity"/>
    <property type="evidence" value="ECO:0007669"/>
    <property type="project" value="UniProtKB-KW"/>
</dbReference>
<dbReference type="CDD" id="cd06558">
    <property type="entry name" value="crotonase-like"/>
    <property type="match status" value="1"/>
</dbReference>
<dbReference type="RefSeq" id="WP_155324856.1">
    <property type="nucleotide sequence ID" value="NZ_AP021876.1"/>
</dbReference>
<dbReference type="InterPro" id="IPR008927">
    <property type="entry name" value="6-PGluconate_DH-like_C_sf"/>
</dbReference>
<dbReference type="GO" id="GO:0006635">
    <property type="term" value="P:fatty acid beta-oxidation"/>
    <property type="evidence" value="ECO:0007669"/>
    <property type="project" value="TreeGrafter"/>
</dbReference>
<evidence type="ECO:0000256" key="3">
    <source>
        <dbReference type="ARBA" id="ARBA00023239"/>
    </source>
</evidence>
<dbReference type="InterPro" id="IPR001753">
    <property type="entry name" value="Enoyl-CoA_hydra/iso"/>
</dbReference>
<dbReference type="Gene3D" id="3.40.50.720">
    <property type="entry name" value="NAD(P)-binding Rossmann-like Domain"/>
    <property type="match status" value="1"/>
</dbReference>
<evidence type="ECO:0000259" key="6">
    <source>
        <dbReference type="Pfam" id="PF02737"/>
    </source>
</evidence>
<dbReference type="KEGG" id="dov:DSCO28_57300"/>
<dbReference type="Gene3D" id="1.10.1040.50">
    <property type="match status" value="1"/>
</dbReference>
<accession>A0A5K7ZYE5</accession>
<evidence type="ECO:0000256" key="4">
    <source>
        <dbReference type="ARBA" id="ARBA00023268"/>
    </source>
</evidence>
<dbReference type="InterPro" id="IPR014748">
    <property type="entry name" value="Enoyl-CoA_hydra_C"/>
</dbReference>
<dbReference type="InterPro" id="IPR029045">
    <property type="entry name" value="ClpP/crotonase-like_dom_sf"/>
</dbReference>
<keyword evidence="4" id="KW-0511">Multifunctional enzyme</keyword>
<dbReference type="SUPFAM" id="SSF48179">
    <property type="entry name" value="6-phosphogluconate dehydrogenase C-terminal domain-like"/>
    <property type="match status" value="1"/>
</dbReference>